<evidence type="ECO:0000313" key="3">
    <source>
        <dbReference type="Proteomes" id="UP001497512"/>
    </source>
</evidence>
<evidence type="ECO:0000313" key="2">
    <source>
        <dbReference type="EMBL" id="CAK9220227.1"/>
    </source>
</evidence>
<organism evidence="2 3">
    <name type="scientific">Sphagnum troendelagicum</name>
    <dbReference type="NCBI Taxonomy" id="128251"/>
    <lineage>
        <taxon>Eukaryota</taxon>
        <taxon>Viridiplantae</taxon>
        <taxon>Streptophyta</taxon>
        <taxon>Embryophyta</taxon>
        <taxon>Bryophyta</taxon>
        <taxon>Sphagnophytina</taxon>
        <taxon>Sphagnopsida</taxon>
        <taxon>Sphagnales</taxon>
        <taxon>Sphagnaceae</taxon>
        <taxon>Sphagnum</taxon>
    </lineage>
</organism>
<keyword evidence="1" id="KW-0732">Signal</keyword>
<proteinExistence type="predicted"/>
<protein>
    <submittedName>
        <fullName evidence="2">Uncharacterized protein</fullName>
    </submittedName>
</protein>
<dbReference type="SUPFAM" id="SSF141562">
    <property type="entry name" value="At5g01610-like"/>
    <property type="match status" value="1"/>
</dbReference>
<dbReference type="Proteomes" id="UP001497512">
    <property type="component" value="Chromosome 3"/>
</dbReference>
<evidence type="ECO:0000256" key="1">
    <source>
        <dbReference type="SAM" id="SignalP"/>
    </source>
</evidence>
<accession>A0ABP0UFP4</accession>
<dbReference type="InterPro" id="IPR036758">
    <property type="entry name" value="At5g01610-like"/>
</dbReference>
<dbReference type="EMBL" id="OZ019895">
    <property type="protein sequence ID" value="CAK9220227.1"/>
    <property type="molecule type" value="Genomic_DNA"/>
</dbReference>
<reference evidence="2" key="1">
    <citation type="submission" date="2024-02" db="EMBL/GenBank/DDBJ databases">
        <authorList>
            <consortium name="ELIXIR-Norway"/>
            <consortium name="Elixir Norway"/>
        </authorList>
    </citation>
    <scope>NUCLEOTIDE SEQUENCE</scope>
</reference>
<feature type="chain" id="PRO_5046726933" evidence="1">
    <location>
        <begin position="23"/>
        <end position="167"/>
    </location>
</feature>
<dbReference type="Pfam" id="PF04398">
    <property type="entry name" value="DUF538"/>
    <property type="match status" value="1"/>
</dbReference>
<dbReference type="PANTHER" id="PTHR31676:SF110">
    <property type="entry name" value="TRANSMEMBRANE PROTEIN"/>
    <property type="match status" value="1"/>
</dbReference>
<dbReference type="InterPro" id="IPR007493">
    <property type="entry name" value="DUF538"/>
</dbReference>
<sequence length="167" mass="18153">MATTILIPALLALMLLPLLGAAADTDSLYKALEEHGLPAGLIPNSVKNYVLSENGKFKVELEEACYAQIEEPVYYEETIEGELLFGAINNLKGIKGKELLIWVQVTGVHVDPDSPGFIYFETAIMNKKLPISLFDAPPTCHSESSTDVTGFSDSTVKILRGGTNRPQ</sequence>
<feature type="signal peptide" evidence="1">
    <location>
        <begin position="1"/>
        <end position="22"/>
    </location>
</feature>
<dbReference type="PANTHER" id="PTHR31676">
    <property type="entry name" value="T31J12.3 PROTEIN-RELATED"/>
    <property type="match status" value="1"/>
</dbReference>
<keyword evidence="3" id="KW-1185">Reference proteome</keyword>
<dbReference type="Gene3D" id="2.30.240.10">
    <property type="entry name" value="At5g01610-like"/>
    <property type="match status" value="1"/>
</dbReference>
<name>A0ABP0UFP4_9BRYO</name>
<gene>
    <name evidence="2" type="ORF">CSSPTR1EN2_LOCUS15296</name>
</gene>